<dbReference type="AlphaFoldDB" id="A0A5R8WN26"/>
<organism evidence="2 3">
    <name type="scientific">Hymenobacter jeollabukensis</name>
    <dbReference type="NCBI Taxonomy" id="2025313"/>
    <lineage>
        <taxon>Bacteria</taxon>
        <taxon>Pseudomonadati</taxon>
        <taxon>Bacteroidota</taxon>
        <taxon>Cytophagia</taxon>
        <taxon>Cytophagales</taxon>
        <taxon>Hymenobacteraceae</taxon>
        <taxon>Hymenobacter</taxon>
    </lineage>
</organism>
<gene>
    <name evidence="2" type="ORF">FDY95_16085</name>
</gene>
<reference evidence="2 3" key="1">
    <citation type="submission" date="2019-05" db="EMBL/GenBank/DDBJ databases">
        <title>Hymenobacter edaphi sp. nov., isolated from abandoned arsenic-contaminated farmland soil.</title>
        <authorList>
            <person name="Nie L."/>
        </authorList>
    </citation>
    <scope>NUCLEOTIDE SEQUENCE [LARGE SCALE GENOMIC DNA]</scope>
    <source>
        <strain evidence="2 3">1-3-3-8</strain>
    </source>
</reference>
<dbReference type="RefSeq" id="WP_138079286.1">
    <property type="nucleotide sequence ID" value="NZ_VAJM01000008.1"/>
</dbReference>
<comment type="caution">
    <text evidence="2">The sequence shown here is derived from an EMBL/GenBank/DDBJ whole genome shotgun (WGS) entry which is preliminary data.</text>
</comment>
<keyword evidence="3" id="KW-1185">Reference proteome</keyword>
<accession>A0A5R8WN26</accession>
<protein>
    <submittedName>
        <fullName evidence="2">Uncharacterized protein</fullName>
    </submittedName>
</protein>
<keyword evidence="1" id="KW-0472">Membrane</keyword>
<feature type="transmembrane region" description="Helical" evidence="1">
    <location>
        <begin position="46"/>
        <end position="67"/>
    </location>
</feature>
<evidence type="ECO:0000256" key="1">
    <source>
        <dbReference type="SAM" id="Phobius"/>
    </source>
</evidence>
<proteinExistence type="predicted"/>
<name>A0A5R8WN26_9BACT</name>
<evidence type="ECO:0000313" key="3">
    <source>
        <dbReference type="Proteomes" id="UP000305517"/>
    </source>
</evidence>
<keyword evidence="1" id="KW-0812">Transmembrane</keyword>
<evidence type="ECO:0000313" key="2">
    <source>
        <dbReference type="EMBL" id="TLM91114.1"/>
    </source>
</evidence>
<sequence>MEQDEFQNLWRQAQPEAGPTPALPPLGPSSAPSLSRILRPLKRTKWIGVGIGLVWVGLVDLLLYYCWPIATPFFLVSIGGQVLISKLMIGIYLYQLALVRRVDVGQSIVAVQRRLARVRLTSLWVLRIGFLQLPLWATFFWSERLFRESSQLQRLALLGPALLLALLAGWLFVNIRYSNRHRRWFRALFGGSEWAPLMQAMQLLEQLEEDYRPEPPAQPQRP</sequence>
<feature type="transmembrane region" description="Helical" evidence="1">
    <location>
        <begin position="123"/>
        <end position="142"/>
    </location>
</feature>
<feature type="transmembrane region" description="Helical" evidence="1">
    <location>
        <begin position="73"/>
        <end position="94"/>
    </location>
</feature>
<dbReference type="EMBL" id="VAJM01000008">
    <property type="protein sequence ID" value="TLM91114.1"/>
    <property type="molecule type" value="Genomic_DNA"/>
</dbReference>
<keyword evidence="1" id="KW-1133">Transmembrane helix</keyword>
<feature type="transmembrane region" description="Helical" evidence="1">
    <location>
        <begin position="154"/>
        <end position="173"/>
    </location>
</feature>
<dbReference type="OrthoDB" id="5706484at2"/>
<dbReference type="Proteomes" id="UP000305517">
    <property type="component" value="Unassembled WGS sequence"/>
</dbReference>